<dbReference type="PANTHER" id="PTHR43861">
    <property type="entry name" value="TRANS-ACONITATE 2-METHYLTRANSFERASE-RELATED"/>
    <property type="match status" value="1"/>
</dbReference>
<dbReference type="InterPro" id="IPR029063">
    <property type="entry name" value="SAM-dependent_MTases_sf"/>
</dbReference>
<dbReference type="Gene3D" id="3.40.50.150">
    <property type="entry name" value="Vaccinia Virus protein VP39"/>
    <property type="match status" value="1"/>
</dbReference>
<evidence type="ECO:0000259" key="1">
    <source>
        <dbReference type="Pfam" id="PF13847"/>
    </source>
</evidence>
<dbReference type="GO" id="GO:0032259">
    <property type="term" value="P:methylation"/>
    <property type="evidence" value="ECO:0007669"/>
    <property type="project" value="UniProtKB-KW"/>
</dbReference>
<dbReference type="OrthoDB" id="10017101at2759"/>
<dbReference type="AlphaFoldDB" id="A0A2H3JAR8"/>
<keyword evidence="2" id="KW-0489">Methyltransferase</keyword>
<dbReference type="STRING" id="742152.A0A2H3JAR8"/>
<dbReference type="Proteomes" id="UP000218811">
    <property type="component" value="Unassembled WGS sequence"/>
</dbReference>
<organism evidence="2 3">
    <name type="scientific">Wolfiporia cocos (strain MD-104)</name>
    <name type="common">Brown rot fungus</name>
    <dbReference type="NCBI Taxonomy" id="742152"/>
    <lineage>
        <taxon>Eukaryota</taxon>
        <taxon>Fungi</taxon>
        <taxon>Dikarya</taxon>
        <taxon>Basidiomycota</taxon>
        <taxon>Agaricomycotina</taxon>
        <taxon>Agaricomycetes</taxon>
        <taxon>Polyporales</taxon>
        <taxon>Phaeolaceae</taxon>
        <taxon>Wolfiporia</taxon>
    </lineage>
</organism>
<dbReference type="OMA" id="PLDPWYF"/>
<accession>A0A2H3JAR8</accession>
<gene>
    <name evidence="2" type="ORF">WOLCODRAFT_129570</name>
</gene>
<reference evidence="2 3" key="1">
    <citation type="journal article" date="2012" name="Science">
        <title>The Paleozoic origin of enzymatic lignin decomposition reconstructed from 31 fungal genomes.</title>
        <authorList>
            <person name="Floudas D."/>
            <person name="Binder M."/>
            <person name="Riley R."/>
            <person name="Barry K."/>
            <person name="Blanchette R.A."/>
            <person name="Henrissat B."/>
            <person name="Martinez A.T."/>
            <person name="Otillar R."/>
            <person name="Spatafora J.W."/>
            <person name="Yadav J.S."/>
            <person name="Aerts A."/>
            <person name="Benoit I."/>
            <person name="Boyd A."/>
            <person name="Carlson A."/>
            <person name="Copeland A."/>
            <person name="Coutinho P.M."/>
            <person name="de Vries R.P."/>
            <person name="Ferreira P."/>
            <person name="Findley K."/>
            <person name="Foster B."/>
            <person name="Gaskell J."/>
            <person name="Glotzer D."/>
            <person name="Gorecki P."/>
            <person name="Heitman J."/>
            <person name="Hesse C."/>
            <person name="Hori C."/>
            <person name="Igarashi K."/>
            <person name="Jurgens J.A."/>
            <person name="Kallen N."/>
            <person name="Kersten P."/>
            <person name="Kohler A."/>
            <person name="Kuees U."/>
            <person name="Kumar T.K.A."/>
            <person name="Kuo A."/>
            <person name="LaButti K."/>
            <person name="Larrondo L.F."/>
            <person name="Lindquist E."/>
            <person name="Ling A."/>
            <person name="Lombard V."/>
            <person name="Lucas S."/>
            <person name="Lundell T."/>
            <person name="Martin R."/>
            <person name="McLaughlin D.J."/>
            <person name="Morgenstern I."/>
            <person name="Morin E."/>
            <person name="Murat C."/>
            <person name="Nagy L.G."/>
            <person name="Nolan M."/>
            <person name="Ohm R.A."/>
            <person name="Patyshakuliyeva A."/>
            <person name="Rokas A."/>
            <person name="Ruiz-Duenas F.J."/>
            <person name="Sabat G."/>
            <person name="Salamov A."/>
            <person name="Samejima M."/>
            <person name="Schmutz J."/>
            <person name="Slot J.C."/>
            <person name="St John F."/>
            <person name="Stenlid J."/>
            <person name="Sun H."/>
            <person name="Sun S."/>
            <person name="Syed K."/>
            <person name="Tsang A."/>
            <person name="Wiebenga A."/>
            <person name="Young D."/>
            <person name="Pisabarro A."/>
            <person name="Eastwood D.C."/>
            <person name="Martin F."/>
            <person name="Cullen D."/>
            <person name="Grigoriev I.V."/>
            <person name="Hibbett D.S."/>
        </authorList>
    </citation>
    <scope>NUCLEOTIDE SEQUENCE [LARGE SCALE GENOMIC DNA]</scope>
    <source>
        <strain evidence="2 3">MD-104</strain>
    </source>
</reference>
<dbReference type="Pfam" id="PF13847">
    <property type="entry name" value="Methyltransf_31"/>
    <property type="match status" value="1"/>
</dbReference>
<feature type="domain" description="Methyltransferase" evidence="1">
    <location>
        <begin position="35"/>
        <end position="142"/>
    </location>
</feature>
<dbReference type="GO" id="GO:0008168">
    <property type="term" value="F:methyltransferase activity"/>
    <property type="evidence" value="ECO:0007669"/>
    <property type="project" value="UniProtKB-KW"/>
</dbReference>
<dbReference type="PANTHER" id="PTHR43861:SF1">
    <property type="entry name" value="TRANS-ACONITATE 2-METHYLTRANSFERASE"/>
    <property type="match status" value="1"/>
</dbReference>
<proteinExistence type="predicted"/>
<keyword evidence="3" id="KW-1185">Reference proteome</keyword>
<dbReference type="SUPFAM" id="SSF53335">
    <property type="entry name" value="S-adenosyl-L-methionine-dependent methyltransferases"/>
    <property type="match status" value="1"/>
</dbReference>
<dbReference type="EMBL" id="KB467831">
    <property type="protein sequence ID" value="PCH33037.1"/>
    <property type="molecule type" value="Genomic_DNA"/>
</dbReference>
<keyword evidence="2" id="KW-0808">Transferase</keyword>
<dbReference type="InterPro" id="IPR025714">
    <property type="entry name" value="Methyltranfer_dom"/>
</dbReference>
<protein>
    <submittedName>
        <fullName evidence="2">S-adenosyl-L-methionine-dependent methyltransferase</fullName>
    </submittedName>
</protein>
<name>A0A2H3JAR8_WOLCO</name>
<sequence>MAKDTWSASVYNNTAAFVYSQEFTSPVLSLLDAQPGEKILDIGCGSGEVTLRIQQLIGPTGTVVGLDSSQSMVEKSRANGLDRVFVADAQDLRFPPSWPAELQDGYDAVFSNATLHWCKRSPQGVLEAVKRILKPGGRFVVEMGGQMNCVGVRSALYHVLRTRGHDPILLDPWYFPSVDDYKSLLESSGFDVQTISLHPRITPLNGPLIDWLRLFARPYFLKEMTDEEAEEVMAAVQDLCSVDCRDSQGHWSMMYTRLRLVATVPA</sequence>
<dbReference type="CDD" id="cd02440">
    <property type="entry name" value="AdoMet_MTases"/>
    <property type="match status" value="1"/>
</dbReference>
<evidence type="ECO:0000313" key="3">
    <source>
        <dbReference type="Proteomes" id="UP000218811"/>
    </source>
</evidence>
<evidence type="ECO:0000313" key="2">
    <source>
        <dbReference type="EMBL" id="PCH33037.1"/>
    </source>
</evidence>